<gene>
    <name evidence="2" type="ORF">GCK32_019353</name>
    <name evidence="1" type="ORF">GCK32_020034</name>
</gene>
<dbReference type="EMBL" id="WIXE01003835">
    <property type="protein sequence ID" value="KAK5983582.1"/>
    <property type="molecule type" value="Genomic_DNA"/>
</dbReference>
<dbReference type="EMBL" id="WIXE01011237">
    <property type="protein sequence ID" value="KAK5976903.1"/>
    <property type="molecule type" value="Genomic_DNA"/>
</dbReference>
<evidence type="ECO:0000313" key="3">
    <source>
        <dbReference type="Proteomes" id="UP001331761"/>
    </source>
</evidence>
<dbReference type="Proteomes" id="UP001331761">
    <property type="component" value="Unassembled WGS sequence"/>
</dbReference>
<comment type="caution">
    <text evidence="1">The sequence shown here is derived from an EMBL/GenBank/DDBJ whole genome shotgun (WGS) entry which is preliminary data.</text>
</comment>
<keyword evidence="3" id="KW-1185">Reference proteome</keyword>
<feature type="non-terminal residue" evidence="1">
    <location>
        <position position="1"/>
    </location>
</feature>
<protein>
    <submittedName>
        <fullName evidence="1">Uncharacterized protein</fullName>
    </submittedName>
</protein>
<reference evidence="1 3" key="1">
    <citation type="submission" date="2019-10" db="EMBL/GenBank/DDBJ databases">
        <title>Assembly and Annotation for the nematode Trichostrongylus colubriformis.</title>
        <authorList>
            <person name="Martin J."/>
        </authorList>
    </citation>
    <scope>NUCLEOTIDE SEQUENCE [LARGE SCALE GENOMIC DNA]</scope>
    <source>
        <strain evidence="1">G859</strain>
        <tissue evidence="1">Whole worm</tissue>
    </source>
</reference>
<organism evidence="1 3">
    <name type="scientific">Trichostrongylus colubriformis</name>
    <name type="common">Black scour worm</name>
    <dbReference type="NCBI Taxonomy" id="6319"/>
    <lineage>
        <taxon>Eukaryota</taxon>
        <taxon>Metazoa</taxon>
        <taxon>Ecdysozoa</taxon>
        <taxon>Nematoda</taxon>
        <taxon>Chromadorea</taxon>
        <taxon>Rhabditida</taxon>
        <taxon>Rhabditina</taxon>
        <taxon>Rhabditomorpha</taxon>
        <taxon>Strongyloidea</taxon>
        <taxon>Trichostrongylidae</taxon>
        <taxon>Trichostrongylus</taxon>
    </lineage>
</organism>
<sequence>YGNFVVVELCPASPYDKDEVIGTIKTTFPLSSPLPNTSSCSQMLRWKIPFPEKGSITQHLDVLKGVIRMLPLRESCIIRAPLDVVVQNAIDVLNEGSKPEKKG</sequence>
<evidence type="ECO:0000313" key="2">
    <source>
        <dbReference type="EMBL" id="KAK5983582.1"/>
    </source>
</evidence>
<proteinExistence type="predicted"/>
<name>A0AAN8FY08_TRICO</name>
<evidence type="ECO:0000313" key="1">
    <source>
        <dbReference type="EMBL" id="KAK5976903.1"/>
    </source>
</evidence>
<dbReference type="AlphaFoldDB" id="A0AAN8FY08"/>
<accession>A0AAN8FY08</accession>